<dbReference type="Pfam" id="PF12688">
    <property type="entry name" value="TPR_5"/>
    <property type="match status" value="1"/>
</dbReference>
<reference evidence="2 3" key="1">
    <citation type="submission" date="2018-11" db="EMBL/GenBank/DDBJ databases">
        <title>Sequencing the genomes of 1000 actinobacteria strains.</title>
        <authorList>
            <person name="Klenk H.-P."/>
        </authorList>
    </citation>
    <scope>NUCLEOTIDE SEQUENCE [LARGE SCALE GENOMIC DNA]</scope>
    <source>
        <strain evidence="2 3">DSM 14012</strain>
    </source>
</reference>
<dbReference type="Gene3D" id="1.25.40.10">
    <property type="entry name" value="Tetratricopeptide repeat domain"/>
    <property type="match status" value="1"/>
</dbReference>
<dbReference type="RefSeq" id="WP_085510680.1">
    <property type="nucleotide sequence ID" value="NZ_FXAP01000001.1"/>
</dbReference>
<proteinExistence type="predicted"/>
<evidence type="ECO:0000313" key="3">
    <source>
        <dbReference type="Proteomes" id="UP000266915"/>
    </source>
</evidence>
<feature type="domain" description="Tetratrico peptide repeat group 5" evidence="1">
    <location>
        <begin position="44"/>
        <end position="162"/>
    </location>
</feature>
<sequence length="168" mass="17949">MTASEATTWDDRVEAVWADETIDDEQRIAAIDALAAERPAGDARAAFEAAGARDSAGHEVEAEVFYRAALEAGLDEEHRPQAIIQLASTLRNLGRTAESVALLEQQLADDPAGPYGDATAAFLALALASSGDPRRATAVALRALVPHLPRYHRSVRAYADELETDPLS</sequence>
<dbReference type="EMBL" id="RKHL01000001">
    <property type="protein sequence ID" value="ROR81564.1"/>
    <property type="molecule type" value="Genomic_DNA"/>
</dbReference>
<accession>A0A3N2C2P1</accession>
<keyword evidence="3" id="KW-1185">Reference proteome</keyword>
<protein>
    <submittedName>
        <fullName evidence="2">Tetratricopeptide repeat protein</fullName>
    </submittedName>
</protein>
<evidence type="ECO:0000259" key="1">
    <source>
        <dbReference type="Pfam" id="PF12688"/>
    </source>
</evidence>
<comment type="caution">
    <text evidence="2">The sequence shown here is derived from an EMBL/GenBank/DDBJ whole genome shotgun (WGS) entry which is preliminary data.</text>
</comment>
<evidence type="ECO:0000313" key="2">
    <source>
        <dbReference type="EMBL" id="ROR81564.1"/>
    </source>
</evidence>
<dbReference type="InterPro" id="IPR011990">
    <property type="entry name" value="TPR-like_helical_dom_sf"/>
</dbReference>
<dbReference type="Proteomes" id="UP000266915">
    <property type="component" value="Unassembled WGS sequence"/>
</dbReference>
<gene>
    <name evidence="2" type="ORF">EDD42_1630</name>
</gene>
<dbReference type="InterPro" id="IPR041656">
    <property type="entry name" value="TPR_5"/>
</dbReference>
<name>A0A3N2C2P1_9MICO</name>
<dbReference type="SUPFAM" id="SSF48452">
    <property type="entry name" value="TPR-like"/>
    <property type="match status" value="1"/>
</dbReference>
<organism evidence="2 3">
    <name type="scientific">Plantibacter flavus</name>
    <dbReference type="NCBI Taxonomy" id="150123"/>
    <lineage>
        <taxon>Bacteria</taxon>
        <taxon>Bacillati</taxon>
        <taxon>Actinomycetota</taxon>
        <taxon>Actinomycetes</taxon>
        <taxon>Micrococcales</taxon>
        <taxon>Microbacteriaceae</taxon>
        <taxon>Plantibacter</taxon>
    </lineage>
</organism>
<dbReference type="AlphaFoldDB" id="A0A3N2C2P1"/>